<dbReference type="CDD" id="cd02901">
    <property type="entry name" value="Macro_Poa1p-like"/>
    <property type="match status" value="1"/>
</dbReference>
<feature type="domain" description="Macro" evidence="2">
    <location>
        <begin position="1"/>
        <end position="162"/>
    </location>
</feature>
<dbReference type="EMBL" id="JBJQND010000003">
    <property type="protein sequence ID" value="KAL3882035.1"/>
    <property type="molecule type" value="Genomic_DNA"/>
</dbReference>
<dbReference type="SUPFAM" id="SSF52949">
    <property type="entry name" value="Macro domain-like"/>
    <property type="match status" value="1"/>
</dbReference>
<evidence type="ECO:0000313" key="3">
    <source>
        <dbReference type="EMBL" id="KAL3882035.1"/>
    </source>
</evidence>
<dbReference type="InterPro" id="IPR002589">
    <property type="entry name" value="Macro_dom"/>
</dbReference>
<dbReference type="Pfam" id="PF01661">
    <property type="entry name" value="Macro"/>
    <property type="match status" value="1"/>
</dbReference>
<feature type="compositionally biased region" description="Basic and acidic residues" evidence="1">
    <location>
        <begin position="151"/>
        <end position="181"/>
    </location>
</feature>
<organism evidence="3 4">
    <name type="scientific">Sinanodonta woodiana</name>
    <name type="common">Chinese pond mussel</name>
    <name type="synonym">Anodonta woodiana</name>
    <dbReference type="NCBI Taxonomy" id="1069815"/>
    <lineage>
        <taxon>Eukaryota</taxon>
        <taxon>Metazoa</taxon>
        <taxon>Spiralia</taxon>
        <taxon>Lophotrochozoa</taxon>
        <taxon>Mollusca</taxon>
        <taxon>Bivalvia</taxon>
        <taxon>Autobranchia</taxon>
        <taxon>Heteroconchia</taxon>
        <taxon>Palaeoheterodonta</taxon>
        <taxon>Unionida</taxon>
        <taxon>Unionoidea</taxon>
        <taxon>Unionidae</taxon>
        <taxon>Unioninae</taxon>
        <taxon>Sinanodonta</taxon>
    </lineage>
</organism>
<protein>
    <recommendedName>
        <fullName evidence="2">Macro domain-containing protein</fullName>
    </recommendedName>
</protein>
<dbReference type="Proteomes" id="UP001634394">
    <property type="component" value="Unassembled WGS sequence"/>
</dbReference>
<feature type="compositionally biased region" description="Basic and acidic residues" evidence="1">
    <location>
        <begin position="195"/>
        <end position="269"/>
    </location>
</feature>
<reference evidence="3 4" key="1">
    <citation type="submission" date="2024-11" db="EMBL/GenBank/DDBJ databases">
        <title>Chromosome-level genome assembly of the freshwater bivalve Anodonta woodiana.</title>
        <authorList>
            <person name="Chen X."/>
        </authorList>
    </citation>
    <scope>NUCLEOTIDE SEQUENCE [LARGE SCALE GENOMIC DNA]</scope>
    <source>
        <strain evidence="3">MN2024</strain>
        <tissue evidence="3">Gills</tissue>
    </source>
</reference>
<proteinExistence type="predicted"/>
<gene>
    <name evidence="3" type="ORF">ACJMK2_028415</name>
</gene>
<dbReference type="AlphaFoldDB" id="A0ABD3X7D2"/>
<sequence>MASGGKALTLKYQIGDLFDCPKTDSLAHCVSQDLKMGKGIAVTFKKKFGQVEELKRQAKKVGEIAYLQKDGRYIYYLITKEKANHKPVYDDFKKSLQYLKKHCEFANVTHLSMPRIGCGLDGLEWSKVEHILRDIFGDININITVYDLPPKEVDEKGHHRDEKANPKGNEKTSVRKDEKPFLKLGEQVPLKGHHSRDEKANPKGDEKTSIRHDEKPFLKRGEHVPSKDDKKLSSKKDEKVPSQGDEKAPSHSKEIIKPSPTKELKKPNK</sequence>
<dbReference type="InterPro" id="IPR050892">
    <property type="entry name" value="ADP-ribose_metab_enzymes"/>
</dbReference>
<feature type="region of interest" description="Disordered" evidence="1">
    <location>
        <begin position="151"/>
        <end position="269"/>
    </location>
</feature>
<evidence type="ECO:0000313" key="4">
    <source>
        <dbReference type="Proteomes" id="UP001634394"/>
    </source>
</evidence>
<dbReference type="PANTHER" id="PTHR12521:SF0">
    <property type="entry name" value="ADP-RIBOSE GLYCOHYDROLASE OARD1"/>
    <property type="match status" value="1"/>
</dbReference>
<dbReference type="PANTHER" id="PTHR12521">
    <property type="entry name" value="PROTEIN C6ORF130"/>
    <property type="match status" value="1"/>
</dbReference>
<evidence type="ECO:0000256" key="1">
    <source>
        <dbReference type="SAM" id="MobiDB-lite"/>
    </source>
</evidence>
<dbReference type="InterPro" id="IPR043472">
    <property type="entry name" value="Macro_dom-like"/>
</dbReference>
<evidence type="ECO:0000259" key="2">
    <source>
        <dbReference type="PROSITE" id="PS51154"/>
    </source>
</evidence>
<dbReference type="SMART" id="SM00506">
    <property type="entry name" value="A1pp"/>
    <property type="match status" value="1"/>
</dbReference>
<dbReference type="Gene3D" id="3.40.220.10">
    <property type="entry name" value="Leucine Aminopeptidase, subunit E, domain 1"/>
    <property type="match status" value="1"/>
</dbReference>
<keyword evidence="4" id="KW-1185">Reference proteome</keyword>
<comment type="caution">
    <text evidence="3">The sequence shown here is derived from an EMBL/GenBank/DDBJ whole genome shotgun (WGS) entry which is preliminary data.</text>
</comment>
<name>A0ABD3X7D2_SINWO</name>
<dbReference type="PROSITE" id="PS51154">
    <property type="entry name" value="MACRO"/>
    <property type="match status" value="1"/>
</dbReference>
<accession>A0ABD3X7D2</accession>